<feature type="signal peptide" evidence="2">
    <location>
        <begin position="1"/>
        <end position="23"/>
    </location>
</feature>
<organism evidence="3 4">
    <name type="scientific">Candidatus Methylobacter oryzae</name>
    <dbReference type="NCBI Taxonomy" id="2497749"/>
    <lineage>
        <taxon>Bacteria</taxon>
        <taxon>Pseudomonadati</taxon>
        <taxon>Pseudomonadota</taxon>
        <taxon>Gammaproteobacteria</taxon>
        <taxon>Methylococcales</taxon>
        <taxon>Methylococcaceae</taxon>
        <taxon>Methylobacter</taxon>
    </lineage>
</organism>
<dbReference type="RefSeq" id="WP_127027809.1">
    <property type="nucleotide sequence ID" value="NZ_RYFG02000111.1"/>
</dbReference>
<name>A0ABY3CAM2_9GAMM</name>
<proteinExistence type="predicted"/>
<protein>
    <recommendedName>
        <fullName evidence="5">Secreted protein</fullName>
    </recommendedName>
</protein>
<reference evidence="3 4" key="1">
    <citation type="journal article" date="2019" name="Antonie Van Leeuwenhoek">
        <title>Description of 'Ca. Methylobacter oryzae' KRF1, a novel species from the environmentally important Methylobacter clade 2.</title>
        <authorList>
            <person name="Khatri K."/>
            <person name="Mohite J.A."/>
            <person name="Pandit P.S."/>
            <person name="Bahulikar R."/>
            <person name="Rahalkar M.C."/>
        </authorList>
    </citation>
    <scope>NUCLEOTIDE SEQUENCE [LARGE SCALE GENOMIC DNA]</scope>
    <source>
        <strain evidence="3 4">KRF1</strain>
    </source>
</reference>
<comment type="caution">
    <text evidence="3">The sequence shown here is derived from an EMBL/GenBank/DDBJ whole genome shotgun (WGS) entry which is preliminary data.</text>
</comment>
<evidence type="ECO:0008006" key="5">
    <source>
        <dbReference type="Google" id="ProtNLM"/>
    </source>
</evidence>
<evidence type="ECO:0000313" key="4">
    <source>
        <dbReference type="Proteomes" id="UP000733744"/>
    </source>
</evidence>
<accession>A0ABY3CAM2</accession>
<evidence type="ECO:0000256" key="2">
    <source>
        <dbReference type="SAM" id="SignalP"/>
    </source>
</evidence>
<evidence type="ECO:0000313" key="3">
    <source>
        <dbReference type="EMBL" id="TRW91530.1"/>
    </source>
</evidence>
<sequence length="94" mass="10227">MNVTKSMLLAVIYSLGLAVPALAIADSDDAAFQAEKERQIAIVLEKVQIAQRNLSCVQSAQDHAALKACDEAFKQSHDDSGNTNKKNQKDPKEK</sequence>
<feature type="region of interest" description="Disordered" evidence="1">
    <location>
        <begin position="74"/>
        <end position="94"/>
    </location>
</feature>
<gene>
    <name evidence="3" type="ORF">EKO24_016585</name>
</gene>
<keyword evidence="2" id="KW-0732">Signal</keyword>
<evidence type="ECO:0000256" key="1">
    <source>
        <dbReference type="SAM" id="MobiDB-lite"/>
    </source>
</evidence>
<dbReference type="Proteomes" id="UP000733744">
    <property type="component" value="Unassembled WGS sequence"/>
</dbReference>
<feature type="chain" id="PRO_5046564366" description="Secreted protein" evidence="2">
    <location>
        <begin position="24"/>
        <end position="94"/>
    </location>
</feature>
<keyword evidence="4" id="KW-1185">Reference proteome</keyword>
<dbReference type="EMBL" id="RYFG02000111">
    <property type="protein sequence ID" value="TRW91530.1"/>
    <property type="molecule type" value="Genomic_DNA"/>
</dbReference>